<dbReference type="GO" id="GO:0006508">
    <property type="term" value="P:proteolysis"/>
    <property type="evidence" value="ECO:0007669"/>
    <property type="project" value="UniProtKB-KW"/>
</dbReference>
<dbReference type="PANTHER" id="PTHR11010:SF38">
    <property type="entry name" value="LYSOSOMAL PRO-X CARBOXYPEPTIDASE"/>
    <property type="match status" value="1"/>
</dbReference>
<dbReference type="STRING" id="361077.A0A151ZH43"/>
<evidence type="ECO:0000256" key="5">
    <source>
        <dbReference type="ARBA" id="ARBA00023180"/>
    </source>
</evidence>
<gene>
    <name evidence="7" type="ORF">DLAC_05885</name>
</gene>
<proteinExistence type="inferred from homology"/>
<evidence type="ECO:0000256" key="2">
    <source>
        <dbReference type="ARBA" id="ARBA00022670"/>
    </source>
</evidence>
<dbReference type="OMA" id="QTCNQMV"/>
<comment type="similarity">
    <text evidence="1">Belongs to the peptidase S28 family.</text>
</comment>
<keyword evidence="4" id="KW-0378">Hydrolase</keyword>
<keyword evidence="8" id="KW-1185">Reference proteome</keyword>
<dbReference type="OrthoDB" id="2130629at2759"/>
<evidence type="ECO:0000256" key="6">
    <source>
        <dbReference type="SAM" id="SignalP"/>
    </source>
</evidence>
<reference evidence="7 8" key="1">
    <citation type="submission" date="2015-12" db="EMBL/GenBank/DDBJ databases">
        <title>Dictyostelia acquired genes for synthesis and detection of signals that induce cell-type specialization by lateral gene transfer from prokaryotes.</title>
        <authorList>
            <person name="Gloeckner G."/>
            <person name="Schaap P."/>
        </authorList>
    </citation>
    <scope>NUCLEOTIDE SEQUENCE [LARGE SCALE GENOMIC DNA]</scope>
    <source>
        <strain evidence="7 8">TK</strain>
    </source>
</reference>
<keyword evidence="5" id="KW-0325">Glycoprotein</keyword>
<feature type="signal peptide" evidence="6">
    <location>
        <begin position="1"/>
        <end position="23"/>
    </location>
</feature>
<dbReference type="InParanoid" id="A0A151ZH43"/>
<dbReference type="InterPro" id="IPR008758">
    <property type="entry name" value="Peptidase_S28"/>
</dbReference>
<dbReference type="InterPro" id="IPR042269">
    <property type="entry name" value="Ser_carbopepase_S28_SKS"/>
</dbReference>
<keyword evidence="2" id="KW-0645">Protease</keyword>
<keyword evidence="3 6" id="KW-0732">Signal</keyword>
<sequence>MVKLIQLLVIVTLLVFIINITSASSGKFKKWHSEGVAMENNKKSRKEFLSTFPDYTPPPPAPEYQTYYYTQTIDHFNFQTQGTFQQRYLVSDIYWNKPGPNDKVCNGPILFYTGNEGDITLFYENSQFVTNVLAEELGALLIFAEHRYYGASLPFGDNSLLPEYIGMLTSEQALADYAELILNVLPTYNASHCPVLAVGGSYGGMLAGWFRIKYPNVVDGALAASAPVSYFLGTGVNDEGFNKVATNDYTQTSSEGSCSERIQSAFNQITQTSQQQGGLAQLAQQFRICGPLTNFDDLINWIEAGLTYMAMADYTSPANFLEPLPANPINVSCSAMAELSDDVEGLVAVLNVYFNSTANVQCFNTSIYMTSAVSSNAWDYQACTEMIMPVTSDNVHDMFPVSTFDLETLTEYCQATWQTTPNPYWITTYFGGGNFSATNIIWSNGERDPWSAGGVLNADESTQVSFLIHSGAHHADLRYPEPDDSISLQETREIETKYFQIWSNEAAIRKQLK</sequence>
<evidence type="ECO:0000256" key="1">
    <source>
        <dbReference type="ARBA" id="ARBA00011079"/>
    </source>
</evidence>
<evidence type="ECO:0000256" key="4">
    <source>
        <dbReference type="ARBA" id="ARBA00022801"/>
    </source>
</evidence>
<dbReference type="AlphaFoldDB" id="A0A151ZH43"/>
<dbReference type="FunCoup" id="A0A151ZH43">
    <property type="interactions" value="267"/>
</dbReference>
<evidence type="ECO:0000313" key="7">
    <source>
        <dbReference type="EMBL" id="KYQ93237.1"/>
    </source>
</evidence>
<dbReference type="Gene3D" id="1.20.120.980">
    <property type="entry name" value="Serine carboxypeptidase S28, SKS domain"/>
    <property type="match status" value="1"/>
</dbReference>
<dbReference type="Gene3D" id="3.40.50.1820">
    <property type="entry name" value="alpha/beta hydrolase"/>
    <property type="match status" value="1"/>
</dbReference>
<dbReference type="FunFam" id="1.20.120.980:FF:000001">
    <property type="entry name" value="Dipeptidyl peptidase 7"/>
    <property type="match status" value="1"/>
</dbReference>
<evidence type="ECO:0000313" key="8">
    <source>
        <dbReference type="Proteomes" id="UP000076078"/>
    </source>
</evidence>
<dbReference type="GO" id="GO:0070008">
    <property type="term" value="F:serine-type exopeptidase activity"/>
    <property type="evidence" value="ECO:0007669"/>
    <property type="project" value="InterPro"/>
</dbReference>
<evidence type="ECO:0000256" key="3">
    <source>
        <dbReference type="ARBA" id="ARBA00022729"/>
    </source>
</evidence>
<name>A0A151ZH43_TIELA</name>
<dbReference type="GO" id="GO:0008239">
    <property type="term" value="F:dipeptidyl-peptidase activity"/>
    <property type="evidence" value="ECO:0007669"/>
    <property type="project" value="TreeGrafter"/>
</dbReference>
<dbReference type="Proteomes" id="UP000076078">
    <property type="component" value="Unassembled WGS sequence"/>
</dbReference>
<dbReference type="EMBL" id="LODT01000028">
    <property type="protein sequence ID" value="KYQ93237.1"/>
    <property type="molecule type" value="Genomic_DNA"/>
</dbReference>
<feature type="chain" id="PRO_5007593383" evidence="6">
    <location>
        <begin position="24"/>
        <end position="513"/>
    </location>
</feature>
<dbReference type="Pfam" id="PF05577">
    <property type="entry name" value="Peptidase_S28"/>
    <property type="match status" value="1"/>
</dbReference>
<accession>A0A151ZH43</accession>
<dbReference type="InterPro" id="IPR029058">
    <property type="entry name" value="AB_hydrolase_fold"/>
</dbReference>
<protein>
    <submittedName>
        <fullName evidence="7">Peptidase S28 family protein</fullName>
    </submittedName>
</protein>
<dbReference type="PANTHER" id="PTHR11010">
    <property type="entry name" value="PROTEASE S28 PRO-X CARBOXYPEPTIDASE-RELATED"/>
    <property type="match status" value="1"/>
</dbReference>
<comment type="caution">
    <text evidence="7">The sequence shown here is derived from an EMBL/GenBank/DDBJ whole genome shotgun (WGS) entry which is preliminary data.</text>
</comment>
<organism evidence="7 8">
    <name type="scientific">Tieghemostelium lacteum</name>
    <name type="common">Slime mold</name>
    <name type="synonym">Dictyostelium lacteum</name>
    <dbReference type="NCBI Taxonomy" id="361077"/>
    <lineage>
        <taxon>Eukaryota</taxon>
        <taxon>Amoebozoa</taxon>
        <taxon>Evosea</taxon>
        <taxon>Eumycetozoa</taxon>
        <taxon>Dictyostelia</taxon>
        <taxon>Dictyosteliales</taxon>
        <taxon>Raperosteliaceae</taxon>
        <taxon>Tieghemostelium</taxon>
    </lineage>
</organism>
<dbReference type="SUPFAM" id="SSF53474">
    <property type="entry name" value="alpha/beta-Hydrolases"/>
    <property type="match status" value="1"/>
</dbReference>